<feature type="transmembrane region" description="Helical" evidence="2">
    <location>
        <begin position="65"/>
        <end position="87"/>
    </location>
</feature>
<dbReference type="RefSeq" id="WP_136793464.1">
    <property type="nucleotide sequence ID" value="NZ_SWAU01000166.1"/>
</dbReference>
<dbReference type="InterPro" id="IPR007313">
    <property type="entry name" value="FxsA"/>
</dbReference>
<comment type="caution">
    <text evidence="3">The sequence shown here is derived from an EMBL/GenBank/DDBJ whole genome shotgun (WGS) entry which is preliminary data.</text>
</comment>
<dbReference type="AlphaFoldDB" id="A0A4U0YSP4"/>
<protein>
    <submittedName>
        <fullName evidence="3">FxsA family protein</fullName>
    </submittedName>
</protein>
<proteinExistence type="predicted"/>
<dbReference type="Pfam" id="PF04186">
    <property type="entry name" value="FxsA"/>
    <property type="match status" value="1"/>
</dbReference>
<dbReference type="EMBL" id="SWAU01000166">
    <property type="protein sequence ID" value="TKA95610.1"/>
    <property type="molecule type" value="Genomic_DNA"/>
</dbReference>
<organism evidence="3 4">
    <name type="scientific">Cereibacter changlensis</name>
    <dbReference type="NCBI Taxonomy" id="402884"/>
    <lineage>
        <taxon>Bacteria</taxon>
        <taxon>Pseudomonadati</taxon>
        <taxon>Pseudomonadota</taxon>
        <taxon>Alphaproteobacteria</taxon>
        <taxon>Rhodobacterales</taxon>
        <taxon>Paracoccaceae</taxon>
        <taxon>Cereibacter</taxon>
    </lineage>
</organism>
<dbReference type="Proteomes" id="UP000306340">
    <property type="component" value="Unassembled WGS sequence"/>
</dbReference>
<dbReference type="GO" id="GO:0016020">
    <property type="term" value="C:membrane"/>
    <property type="evidence" value="ECO:0007669"/>
    <property type="project" value="InterPro"/>
</dbReference>
<keyword evidence="2" id="KW-0472">Membrane</keyword>
<evidence type="ECO:0000256" key="2">
    <source>
        <dbReference type="SAM" id="Phobius"/>
    </source>
</evidence>
<dbReference type="NCBIfam" id="NF008528">
    <property type="entry name" value="PRK11463.1-2"/>
    <property type="match status" value="1"/>
</dbReference>
<name>A0A4U0YSP4_9RHOB</name>
<reference evidence="3 4" key="1">
    <citation type="submission" date="2019-04" db="EMBL/GenBank/DDBJ databases">
        <title>Crypto-aerobic microbial life in anoxic (sulfidic) marine sediments.</title>
        <authorList>
            <person name="Bhattacharya S."/>
            <person name="Roy C."/>
            <person name="Mondal N."/>
            <person name="Sarkar J."/>
            <person name="Mandal S."/>
            <person name="Rameez M.J."/>
            <person name="Ghosh W."/>
        </authorList>
    </citation>
    <scope>NUCLEOTIDE SEQUENCE [LARGE SCALE GENOMIC DNA]</scope>
    <source>
        <strain evidence="3 4">SBBC</strain>
    </source>
</reference>
<evidence type="ECO:0000313" key="4">
    <source>
        <dbReference type="Proteomes" id="UP000306340"/>
    </source>
</evidence>
<dbReference type="PANTHER" id="PTHR35335:SF1">
    <property type="entry name" value="UPF0716 PROTEIN FXSA"/>
    <property type="match status" value="1"/>
</dbReference>
<evidence type="ECO:0000313" key="3">
    <source>
        <dbReference type="EMBL" id="TKA95610.1"/>
    </source>
</evidence>
<dbReference type="PANTHER" id="PTHR35335">
    <property type="entry name" value="UPF0716 PROTEIN FXSA"/>
    <property type="match status" value="1"/>
</dbReference>
<feature type="region of interest" description="Disordered" evidence="1">
    <location>
        <begin position="136"/>
        <end position="158"/>
    </location>
</feature>
<feature type="transmembrane region" description="Helical" evidence="2">
    <location>
        <begin position="25"/>
        <end position="45"/>
    </location>
</feature>
<keyword evidence="2" id="KW-0812">Transmembrane</keyword>
<sequence>MRLFIALILVPLIEIGLFVTVGAWLGLAATLLIVLGTAVLGITLLRRQGVQAATALRMPLKSDPLAPIADGALVAMASVLLILPGFFTDTLGALLLIPPLRRLVVAQLARRVTVHAANVRSRQGFGDMPIDGEYIDLDTTPSDRLRPPPSGPSGWTRH</sequence>
<accession>A0A4U0YSP4</accession>
<gene>
    <name evidence="3" type="ORF">FAZ78_15900</name>
</gene>
<keyword evidence="2" id="KW-1133">Transmembrane helix</keyword>
<evidence type="ECO:0000256" key="1">
    <source>
        <dbReference type="SAM" id="MobiDB-lite"/>
    </source>
</evidence>